<dbReference type="AlphaFoldDB" id="A0A7W4UWG0"/>
<proteinExistence type="predicted"/>
<gene>
    <name evidence="1" type="ORF">FHX33_002274</name>
</gene>
<protein>
    <submittedName>
        <fullName evidence="1">Uncharacterized protein</fullName>
    </submittedName>
</protein>
<comment type="caution">
    <text evidence="1">The sequence shown here is derived from an EMBL/GenBank/DDBJ whole genome shotgun (WGS) entry which is preliminary data.</text>
</comment>
<reference evidence="1 2" key="1">
    <citation type="submission" date="2020-08" db="EMBL/GenBank/DDBJ databases">
        <title>Sequencing the genomes of 1000 actinobacteria strains.</title>
        <authorList>
            <person name="Klenk H.-P."/>
        </authorList>
    </citation>
    <scope>NUCLEOTIDE SEQUENCE [LARGE SCALE GENOMIC DNA]</scope>
    <source>
        <strain evidence="1 2">DSM 20146</strain>
    </source>
</reference>
<sequence length="107" mass="11073">MSGSDGPSGTGGQPGGQIVNDCASLQIDDWVQSPESGYPFHDGLVFTLRLDPDIPPTIALIDTAGDEVGAVQPRPALIRCLQRGVGFRAIVTDTSGGSIQIHVEATS</sequence>
<name>A0A7W4UWG0_LEIAQ</name>
<organism evidence="1 2">
    <name type="scientific">Leifsonia aquatica</name>
    <name type="common">Corynebacterium aquaticum</name>
    <dbReference type="NCBI Taxonomy" id="144185"/>
    <lineage>
        <taxon>Bacteria</taxon>
        <taxon>Bacillati</taxon>
        <taxon>Actinomycetota</taxon>
        <taxon>Actinomycetes</taxon>
        <taxon>Micrococcales</taxon>
        <taxon>Microbacteriaceae</taxon>
        <taxon>Leifsonia</taxon>
    </lineage>
</organism>
<dbReference type="EMBL" id="JACHVP010000002">
    <property type="protein sequence ID" value="MBB2967511.1"/>
    <property type="molecule type" value="Genomic_DNA"/>
</dbReference>
<evidence type="ECO:0000313" key="2">
    <source>
        <dbReference type="Proteomes" id="UP000538196"/>
    </source>
</evidence>
<dbReference type="Proteomes" id="UP000538196">
    <property type="component" value="Unassembled WGS sequence"/>
</dbReference>
<keyword evidence="2" id="KW-1185">Reference proteome</keyword>
<evidence type="ECO:0000313" key="1">
    <source>
        <dbReference type="EMBL" id="MBB2967511.1"/>
    </source>
</evidence>
<accession>A0A7W4UWG0</accession>